<dbReference type="SUPFAM" id="SSF55729">
    <property type="entry name" value="Acyl-CoA N-acyltransferases (Nat)"/>
    <property type="match status" value="1"/>
</dbReference>
<dbReference type="PANTHER" id="PTHR23091">
    <property type="entry name" value="N-TERMINAL ACETYLTRANSFERASE"/>
    <property type="match status" value="1"/>
</dbReference>
<evidence type="ECO:0000259" key="3">
    <source>
        <dbReference type="PROSITE" id="PS51186"/>
    </source>
</evidence>
<dbReference type="CDD" id="cd04301">
    <property type="entry name" value="NAT_SF"/>
    <property type="match status" value="1"/>
</dbReference>
<accession>A0A1V0SLD0</accession>
<dbReference type="Gene3D" id="3.40.630.30">
    <property type="match status" value="1"/>
</dbReference>
<evidence type="ECO:0000313" key="4">
    <source>
        <dbReference type="EMBL" id="ARF12471.1"/>
    </source>
</evidence>
<dbReference type="InterPro" id="IPR045047">
    <property type="entry name" value="Ard1-like"/>
</dbReference>
<proteinExistence type="predicted"/>
<evidence type="ECO:0000256" key="1">
    <source>
        <dbReference type="ARBA" id="ARBA00022679"/>
    </source>
</evidence>
<sequence length="154" mass="18155">MKQFKIKKATPSDAQAIYEINKECLPLYYQPFEINMMINSKDHLILIVKNNKQNKIAGYLLSQYQENRCHILSFGVSNQFRKQGFGTLLINSMKEYIGNRADMISLYVHVENENAIKFYKKNLFEINKTIENYYNGKIGNYTLQNAYFMIKIIK</sequence>
<dbReference type="InterPro" id="IPR016181">
    <property type="entry name" value="Acyl_CoA_acyltransferase"/>
</dbReference>
<organism evidence="4">
    <name type="scientific">Klosneuvirus KNV1</name>
    <dbReference type="NCBI Taxonomy" id="1977640"/>
    <lineage>
        <taxon>Viruses</taxon>
        <taxon>Varidnaviria</taxon>
        <taxon>Bamfordvirae</taxon>
        <taxon>Nucleocytoviricota</taxon>
        <taxon>Megaviricetes</taxon>
        <taxon>Imitervirales</taxon>
        <taxon>Mimiviridae</taxon>
        <taxon>Klosneuvirinae</taxon>
        <taxon>Klosneuvirus</taxon>
    </lineage>
</organism>
<name>A0A1V0SLD0_9VIRU</name>
<dbReference type="InterPro" id="IPR000182">
    <property type="entry name" value="GNAT_dom"/>
</dbReference>
<gene>
    <name evidence="4" type="ORF">Klosneuvirus_6_33</name>
</gene>
<dbReference type="Pfam" id="PF00583">
    <property type="entry name" value="Acetyltransf_1"/>
    <property type="match status" value="1"/>
</dbReference>
<reference evidence="4" key="1">
    <citation type="journal article" date="2017" name="Science">
        <title>Giant viruses with an expanded complement of translation system components.</title>
        <authorList>
            <person name="Schulz F."/>
            <person name="Yutin N."/>
            <person name="Ivanova N.N."/>
            <person name="Ortega D.R."/>
            <person name="Lee T.K."/>
            <person name="Vierheilig J."/>
            <person name="Daims H."/>
            <person name="Horn M."/>
            <person name="Wagner M."/>
            <person name="Jensen G.J."/>
            <person name="Kyrpides N.C."/>
            <person name="Koonin E.V."/>
            <person name="Woyke T."/>
        </authorList>
    </citation>
    <scope>NUCLEOTIDE SEQUENCE</scope>
    <source>
        <strain evidence="4">KNV1</strain>
    </source>
</reference>
<keyword evidence="1 4" id="KW-0808">Transferase</keyword>
<dbReference type="PANTHER" id="PTHR23091:SF4">
    <property type="entry name" value="N-TERMINAL AMINO-ACID N(ALPHA)-ACETYLTRANSFERASE NATA"/>
    <property type="match status" value="1"/>
</dbReference>
<dbReference type="PROSITE" id="PS51186">
    <property type="entry name" value="GNAT"/>
    <property type="match status" value="1"/>
</dbReference>
<keyword evidence="2" id="KW-0012">Acyltransferase</keyword>
<evidence type="ECO:0000256" key="2">
    <source>
        <dbReference type="ARBA" id="ARBA00023315"/>
    </source>
</evidence>
<dbReference type="EMBL" id="KY684113">
    <property type="protein sequence ID" value="ARF12471.1"/>
    <property type="molecule type" value="Genomic_DNA"/>
</dbReference>
<feature type="domain" description="N-acetyltransferase" evidence="3">
    <location>
        <begin position="4"/>
        <end position="154"/>
    </location>
</feature>
<dbReference type="GO" id="GO:0004596">
    <property type="term" value="F:protein-N-terminal amino-acid acetyltransferase activity"/>
    <property type="evidence" value="ECO:0007669"/>
    <property type="project" value="InterPro"/>
</dbReference>
<protein>
    <submittedName>
        <fullName evidence="4">Acetyltransferase GNAT family protein</fullName>
    </submittedName>
</protein>